<dbReference type="AlphaFoldDB" id="A0A1M5S102"/>
<sequence>MSEKPDFVAGQSNQIDLLIVVVEAVLTALIQLKKVDISDQAGCLVELAELIQDLSYRVDQLGLLADRITKLPPR</sequence>
<accession>A0A1M5S102</accession>
<reference evidence="1 2" key="1">
    <citation type="submission" date="2016-11" db="EMBL/GenBank/DDBJ databases">
        <authorList>
            <person name="Jaros S."/>
            <person name="Januszkiewicz K."/>
            <person name="Wedrychowicz H."/>
        </authorList>
    </citation>
    <scope>NUCLEOTIDE SEQUENCE [LARGE SCALE GENOMIC DNA]</scope>
    <source>
        <strain evidence="1 2">GAS242</strain>
    </source>
</reference>
<proteinExistence type="predicted"/>
<name>A0A1M5S102_9BRAD</name>
<protein>
    <submittedName>
        <fullName evidence="1">Uncharacterized protein</fullName>
    </submittedName>
</protein>
<dbReference type="RefSeq" id="WP_079569910.1">
    <property type="nucleotide sequence ID" value="NZ_LT670818.1"/>
</dbReference>
<organism evidence="1 2">
    <name type="scientific">Bradyrhizobium erythrophlei</name>
    <dbReference type="NCBI Taxonomy" id="1437360"/>
    <lineage>
        <taxon>Bacteria</taxon>
        <taxon>Pseudomonadati</taxon>
        <taxon>Pseudomonadota</taxon>
        <taxon>Alphaproteobacteria</taxon>
        <taxon>Hyphomicrobiales</taxon>
        <taxon>Nitrobacteraceae</taxon>
        <taxon>Bradyrhizobium</taxon>
    </lineage>
</organism>
<gene>
    <name evidence="1" type="ORF">SAMN05444169_6881</name>
</gene>
<dbReference type="EMBL" id="LT670818">
    <property type="protein sequence ID" value="SHH32134.1"/>
    <property type="molecule type" value="Genomic_DNA"/>
</dbReference>
<dbReference type="Proteomes" id="UP000190675">
    <property type="component" value="Chromosome I"/>
</dbReference>
<evidence type="ECO:0000313" key="2">
    <source>
        <dbReference type="Proteomes" id="UP000190675"/>
    </source>
</evidence>
<evidence type="ECO:0000313" key="1">
    <source>
        <dbReference type="EMBL" id="SHH32134.1"/>
    </source>
</evidence>